<sequence>MRRVCLQLPRLAAAILALASISAAQTLPVFEVSEADARRGSVIEGMLTGEEAVDYRVAAAAGQVLAVDLSTSNAALSFNILPEGSEEALFIGSVLGPVADVPLPRDGTYVVRLGLMRSAARRNETAEYGLGILLRGADVADGLAGGPDWWQVADPGGDGTLEVHAGPDTRYAVSGLTRSGDVLQNRGCRLTGTVRWCSIRVSGSGLQGWVDGRHLTETAAPPAPEMPEGGPAGNGVPFDATGLLPCAPTPKATPGTCPFGVVRDGPGNAGIWIALPDGTERHILFESGAPVTADSAAPVRFAVTGNRFTVDVGEERYTIPEAVISGG</sequence>
<evidence type="ECO:0000256" key="1">
    <source>
        <dbReference type="SAM" id="SignalP"/>
    </source>
</evidence>
<dbReference type="Proteomes" id="UP000023430">
    <property type="component" value="Unassembled WGS sequence"/>
</dbReference>
<dbReference type="EMBL" id="JAME01000017">
    <property type="protein sequence ID" value="ETX28643.1"/>
    <property type="molecule type" value="Genomic_DNA"/>
</dbReference>
<keyword evidence="3" id="KW-1185">Reference proteome</keyword>
<dbReference type="STRING" id="1449351.RISW2_05985"/>
<comment type="caution">
    <text evidence="2">The sequence shown here is derived from an EMBL/GenBank/DDBJ whole genome shotgun (WGS) entry which is preliminary data.</text>
</comment>
<evidence type="ECO:0000313" key="2">
    <source>
        <dbReference type="EMBL" id="ETX28643.1"/>
    </source>
</evidence>
<organism evidence="2 3">
    <name type="scientific">Roseivivax isoporae LMG 25204</name>
    <dbReference type="NCBI Taxonomy" id="1449351"/>
    <lineage>
        <taxon>Bacteria</taxon>
        <taxon>Pseudomonadati</taxon>
        <taxon>Pseudomonadota</taxon>
        <taxon>Alphaproteobacteria</taxon>
        <taxon>Rhodobacterales</taxon>
        <taxon>Roseobacteraceae</taxon>
        <taxon>Roseivivax</taxon>
    </lineage>
</organism>
<accession>X7F7F3</accession>
<dbReference type="RefSeq" id="WP_051491993.1">
    <property type="nucleotide sequence ID" value="NZ_JAME01000017.1"/>
</dbReference>
<feature type="signal peptide" evidence="1">
    <location>
        <begin position="1"/>
        <end position="19"/>
    </location>
</feature>
<evidence type="ECO:0008006" key="4">
    <source>
        <dbReference type="Google" id="ProtNLM"/>
    </source>
</evidence>
<dbReference type="AlphaFoldDB" id="X7F7F3"/>
<dbReference type="OrthoDB" id="964913at2"/>
<protein>
    <recommendedName>
        <fullName evidence="4">SH3b domain-containing protein</fullName>
    </recommendedName>
</protein>
<name>X7F7F3_9RHOB</name>
<dbReference type="Gene3D" id="2.60.120.380">
    <property type="match status" value="1"/>
</dbReference>
<proteinExistence type="predicted"/>
<feature type="chain" id="PRO_5004977561" description="SH3b domain-containing protein" evidence="1">
    <location>
        <begin position="20"/>
        <end position="327"/>
    </location>
</feature>
<keyword evidence="1" id="KW-0732">Signal</keyword>
<evidence type="ECO:0000313" key="3">
    <source>
        <dbReference type="Proteomes" id="UP000023430"/>
    </source>
</evidence>
<reference evidence="2 3" key="1">
    <citation type="submission" date="2014-01" db="EMBL/GenBank/DDBJ databases">
        <title>Roseivivax isoporae LMG 25204 Genome Sequencing.</title>
        <authorList>
            <person name="Lai Q."/>
            <person name="Li G."/>
            <person name="Shao Z."/>
        </authorList>
    </citation>
    <scope>NUCLEOTIDE SEQUENCE [LARGE SCALE GENOMIC DNA]</scope>
    <source>
        <strain evidence="2 3">LMG 25204</strain>
    </source>
</reference>
<dbReference type="eggNOG" id="COG4991">
    <property type="taxonomic scope" value="Bacteria"/>
</dbReference>
<gene>
    <name evidence="2" type="ORF">RISW2_05985</name>
</gene>